<dbReference type="Gene3D" id="2.40.10.480">
    <property type="match status" value="1"/>
</dbReference>
<dbReference type="InterPro" id="IPR011047">
    <property type="entry name" value="Quinoprotein_ADH-like_sf"/>
</dbReference>
<sequence length="463" mass="50458">MPLPRSSGNFSCSRSLSIPLLPMHHCNAMVSENNSSPLLWKRNLMLRAWIAAVCLVVTAANLIASDWPCFLGPNGSARSAEQVPTTWSESNSLAWKVDLPGTGSSSPIIVGDRLIVTCYVGGDGDAKRVVLCFDKNSGDQLWSVDYPIDYREDSYRGYITEHGYASNTPVTDGENVYVFLGKGGVHSITLEGKKNWSVDVGKESSNRQWGSAASLILYQDTVVVNASEESQAIIALDKATGQQRWKQEAGMLELTYGTPRLVNLDGGDTEIVISVPGEIWSLKPTTGKLKWYCETPMTGNVCPSVIVDDETIYSFGGYRASGSIAVKAGGEDDVTDSRVEWTNRSSSYVATPLLVNDRFYWVDDRGIAYCTSATDGEVVYRERVGDLASGRPVYASPVLIGDYIYVVTRRSGTIVYKPNDSFEPIARNRIAGDESDFNASPAVSDGKLYLRSDQALYCVSEGA</sequence>
<reference evidence="2 3" key="1">
    <citation type="journal article" date="2013" name="Mar. Genomics">
        <title>Expression of sulfatases in Rhodopirellula baltica and the diversity of sulfatases in the genus Rhodopirellula.</title>
        <authorList>
            <person name="Wegner C.E."/>
            <person name="Richter-Heitmann T."/>
            <person name="Klindworth A."/>
            <person name="Klockow C."/>
            <person name="Richter M."/>
            <person name="Achstetter T."/>
            <person name="Glockner F.O."/>
            <person name="Harder J."/>
        </authorList>
    </citation>
    <scope>NUCLEOTIDE SEQUENCE [LARGE SCALE GENOMIC DNA]</scope>
    <source>
        <strain evidence="2 3">SM41</strain>
    </source>
</reference>
<dbReference type="PANTHER" id="PTHR34512:SF30">
    <property type="entry name" value="OUTER MEMBRANE PROTEIN ASSEMBLY FACTOR BAMB"/>
    <property type="match status" value="1"/>
</dbReference>
<accession>M5U5U5</accession>
<dbReference type="Proteomes" id="UP000011885">
    <property type="component" value="Unassembled WGS sequence"/>
</dbReference>
<feature type="domain" description="Pyrrolo-quinoline quinone repeat" evidence="1">
    <location>
        <begin position="127"/>
        <end position="379"/>
    </location>
</feature>
<keyword evidence="3" id="KW-1185">Reference proteome</keyword>
<dbReference type="InterPro" id="IPR015943">
    <property type="entry name" value="WD40/YVTN_repeat-like_dom_sf"/>
</dbReference>
<keyword evidence="2" id="KW-0808">Transferase</keyword>
<protein>
    <submittedName>
        <fullName evidence="2">Serine/threonine protein kinase related protein</fullName>
    </submittedName>
</protein>
<evidence type="ECO:0000259" key="1">
    <source>
        <dbReference type="Pfam" id="PF13360"/>
    </source>
</evidence>
<organism evidence="2 3">
    <name type="scientific">Rhodopirellula sallentina SM41</name>
    <dbReference type="NCBI Taxonomy" id="1263870"/>
    <lineage>
        <taxon>Bacteria</taxon>
        <taxon>Pseudomonadati</taxon>
        <taxon>Planctomycetota</taxon>
        <taxon>Planctomycetia</taxon>
        <taxon>Pirellulales</taxon>
        <taxon>Pirellulaceae</taxon>
        <taxon>Rhodopirellula</taxon>
    </lineage>
</organism>
<name>M5U5U5_9BACT</name>
<gene>
    <name evidence="2" type="ORF">RSSM_05364</name>
</gene>
<dbReference type="Gene3D" id="2.130.10.10">
    <property type="entry name" value="YVTN repeat-like/Quinoprotein amine dehydrogenase"/>
    <property type="match status" value="1"/>
</dbReference>
<dbReference type="SUPFAM" id="SSF50998">
    <property type="entry name" value="Quinoprotein alcohol dehydrogenase-like"/>
    <property type="match status" value="1"/>
</dbReference>
<evidence type="ECO:0000313" key="2">
    <source>
        <dbReference type="EMBL" id="EMI53211.1"/>
    </source>
</evidence>
<keyword evidence="2" id="KW-0418">Kinase</keyword>
<dbReference type="PANTHER" id="PTHR34512">
    <property type="entry name" value="CELL SURFACE PROTEIN"/>
    <property type="match status" value="1"/>
</dbReference>
<dbReference type="GO" id="GO:0004674">
    <property type="term" value="F:protein serine/threonine kinase activity"/>
    <property type="evidence" value="ECO:0007669"/>
    <property type="project" value="UniProtKB-KW"/>
</dbReference>
<dbReference type="PATRIC" id="fig|1263870.3.peg.5689"/>
<dbReference type="SMART" id="SM00564">
    <property type="entry name" value="PQQ"/>
    <property type="match status" value="3"/>
</dbReference>
<dbReference type="InterPro" id="IPR002372">
    <property type="entry name" value="PQQ_rpt_dom"/>
</dbReference>
<dbReference type="Pfam" id="PF13360">
    <property type="entry name" value="PQQ_2"/>
    <property type="match status" value="1"/>
</dbReference>
<evidence type="ECO:0000313" key="3">
    <source>
        <dbReference type="Proteomes" id="UP000011885"/>
    </source>
</evidence>
<dbReference type="AlphaFoldDB" id="M5U5U5"/>
<proteinExistence type="predicted"/>
<comment type="caution">
    <text evidence="2">The sequence shown here is derived from an EMBL/GenBank/DDBJ whole genome shotgun (WGS) entry which is preliminary data.</text>
</comment>
<dbReference type="InterPro" id="IPR018391">
    <property type="entry name" value="PQQ_b-propeller_rpt"/>
</dbReference>
<dbReference type="EMBL" id="ANOH01000369">
    <property type="protein sequence ID" value="EMI53211.1"/>
    <property type="molecule type" value="Genomic_DNA"/>
</dbReference>
<keyword evidence="2" id="KW-0723">Serine/threonine-protein kinase</keyword>